<evidence type="ECO:0000313" key="1">
    <source>
        <dbReference type="EMBL" id="JAD92506.1"/>
    </source>
</evidence>
<sequence length="35" mass="3984">MHPALTGVRTSEFISDRICNPLGSSFYFSVFFRSI</sequence>
<dbReference type="EMBL" id="GBRH01205389">
    <property type="protein sequence ID" value="JAD92506.1"/>
    <property type="molecule type" value="Transcribed_RNA"/>
</dbReference>
<proteinExistence type="predicted"/>
<accession>A0A0A9DXJ6</accession>
<protein>
    <submittedName>
        <fullName evidence="1">Uncharacterized protein</fullName>
    </submittedName>
</protein>
<name>A0A0A9DXJ6_ARUDO</name>
<reference evidence="1" key="1">
    <citation type="submission" date="2014-09" db="EMBL/GenBank/DDBJ databases">
        <authorList>
            <person name="Magalhaes I.L.F."/>
            <person name="Oliveira U."/>
            <person name="Santos F.R."/>
            <person name="Vidigal T.H.D.A."/>
            <person name="Brescovit A.D."/>
            <person name="Santos A.J."/>
        </authorList>
    </citation>
    <scope>NUCLEOTIDE SEQUENCE</scope>
    <source>
        <tissue evidence="1">Shoot tissue taken approximately 20 cm above the soil surface</tissue>
    </source>
</reference>
<organism evidence="1">
    <name type="scientific">Arundo donax</name>
    <name type="common">Giant reed</name>
    <name type="synonym">Donax arundinaceus</name>
    <dbReference type="NCBI Taxonomy" id="35708"/>
    <lineage>
        <taxon>Eukaryota</taxon>
        <taxon>Viridiplantae</taxon>
        <taxon>Streptophyta</taxon>
        <taxon>Embryophyta</taxon>
        <taxon>Tracheophyta</taxon>
        <taxon>Spermatophyta</taxon>
        <taxon>Magnoliopsida</taxon>
        <taxon>Liliopsida</taxon>
        <taxon>Poales</taxon>
        <taxon>Poaceae</taxon>
        <taxon>PACMAD clade</taxon>
        <taxon>Arundinoideae</taxon>
        <taxon>Arundineae</taxon>
        <taxon>Arundo</taxon>
    </lineage>
</organism>
<reference evidence="1" key="2">
    <citation type="journal article" date="2015" name="Data Brief">
        <title>Shoot transcriptome of the giant reed, Arundo donax.</title>
        <authorList>
            <person name="Barrero R.A."/>
            <person name="Guerrero F.D."/>
            <person name="Moolhuijzen P."/>
            <person name="Goolsby J.A."/>
            <person name="Tidwell J."/>
            <person name="Bellgard S.E."/>
            <person name="Bellgard M.I."/>
        </authorList>
    </citation>
    <scope>NUCLEOTIDE SEQUENCE</scope>
    <source>
        <tissue evidence="1">Shoot tissue taken approximately 20 cm above the soil surface</tissue>
    </source>
</reference>
<dbReference type="AlphaFoldDB" id="A0A0A9DXJ6"/>